<dbReference type="Proteomes" id="UP000270296">
    <property type="component" value="Unassembled WGS sequence"/>
</dbReference>
<dbReference type="WBParaSite" id="SBAD_0000942101-mRNA-1">
    <property type="protein sequence ID" value="SBAD_0000942101-mRNA-1"/>
    <property type="gene ID" value="SBAD_0000942101"/>
</dbReference>
<sequence length="91" mass="10499">MDNRPTTMKLIVKFCGQRWLHKMTSKYLGVTLDLAVTFKPQWTSADEFQDALEDRPAVDVLDLPVSIEESRIAMNLFLNNHLKKAVSYMEP</sequence>
<evidence type="ECO:0000313" key="3">
    <source>
        <dbReference type="WBParaSite" id="SBAD_0000942101-mRNA-1"/>
    </source>
</evidence>
<evidence type="ECO:0000313" key="2">
    <source>
        <dbReference type="Proteomes" id="UP000270296"/>
    </source>
</evidence>
<reference evidence="3" key="1">
    <citation type="submission" date="2016-06" db="UniProtKB">
        <authorList>
            <consortium name="WormBaseParasite"/>
        </authorList>
    </citation>
    <scope>IDENTIFICATION</scope>
</reference>
<reference evidence="1 2" key="2">
    <citation type="submission" date="2018-11" db="EMBL/GenBank/DDBJ databases">
        <authorList>
            <consortium name="Pathogen Informatics"/>
        </authorList>
    </citation>
    <scope>NUCLEOTIDE SEQUENCE [LARGE SCALE GENOMIC DNA]</scope>
</reference>
<protein>
    <submittedName>
        <fullName evidence="1 3">Uncharacterized protein</fullName>
    </submittedName>
</protein>
<gene>
    <name evidence="1" type="ORF">SBAD_LOCUS9094</name>
</gene>
<keyword evidence="2" id="KW-1185">Reference proteome</keyword>
<evidence type="ECO:0000313" key="1">
    <source>
        <dbReference type="EMBL" id="VDP21140.1"/>
    </source>
</evidence>
<dbReference type="AlphaFoldDB" id="A0A183IZP6"/>
<name>A0A183IZP6_9BILA</name>
<organism evidence="3">
    <name type="scientific">Soboliphyme baturini</name>
    <dbReference type="NCBI Taxonomy" id="241478"/>
    <lineage>
        <taxon>Eukaryota</taxon>
        <taxon>Metazoa</taxon>
        <taxon>Ecdysozoa</taxon>
        <taxon>Nematoda</taxon>
        <taxon>Enoplea</taxon>
        <taxon>Dorylaimia</taxon>
        <taxon>Dioctophymatida</taxon>
        <taxon>Dioctophymatoidea</taxon>
        <taxon>Soboliphymatidae</taxon>
        <taxon>Soboliphyme</taxon>
    </lineage>
</organism>
<proteinExistence type="predicted"/>
<dbReference type="OrthoDB" id="409048at2759"/>
<accession>A0A183IZP6</accession>
<dbReference type="EMBL" id="UZAM01012308">
    <property type="protein sequence ID" value="VDP21140.1"/>
    <property type="molecule type" value="Genomic_DNA"/>
</dbReference>